<evidence type="ECO:0000256" key="6">
    <source>
        <dbReference type="ARBA" id="ARBA00023136"/>
    </source>
</evidence>
<dbReference type="InterPro" id="IPR037185">
    <property type="entry name" value="EmrE-like"/>
</dbReference>
<name>A0A1S3JNW0_LINAN</name>
<dbReference type="InParanoid" id="A0A1S3JNW0"/>
<feature type="transmembrane region" description="Helical" evidence="7">
    <location>
        <begin position="209"/>
        <end position="225"/>
    </location>
</feature>
<dbReference type="Pfam" id="PF04142">
    <property type="entry name" value="Nuc_sug_transp"/>
    <property type="match status" value="1"/>
</dbReference>
<comment type="subcellular location">
    <subcellularLocation>
        <location evidence="1">Membrane</location>
        <topology evidence="1">Multi-pass membrane protein</topology>
    </subcellularLocation>
</comment>
<evidence type="ECO:0000256" key="3">
    <source>
        <dbReference type="ARBA" id="ARBA00022597"/>
    </source>
</evidence>
<keyword evidence="6 7" id="KW-0472">Membrane</keyword>
<organism evidence="8 9">
    <name type="scientific">Lingula anatina</name>
    <name type="common">Brachiopod</name>
    <name type="synonym">Lingula unguis</name>
    <dbReference type="NCBI Taxonomy" id="7574"/>
    <lineage>
        <taxon>Eukaryota</taxon>
        <taxon>Metazoa</taxon>
        <taxon>Spiralia</taxon>
        <taxon>Lophotrochozoa</taxon>
        <taxon>Brachiopoda</taxon>
        <taxon>Linguliformea</taxon>
        <taxon>Lingulata</taxon>
        <taxon>Lingulida</taxon>
        <taxon>Linguloidea</taxon>
        <taxon>Lingulidae</taxon>
        <taxon>Lingula</taxon>
    </lineage>
</organism>
<feature type="transmembrane region" description="Helical" evidence="7">
    <location>
        <begin position="301"/>
        <end position="319"/>
    </location>
</feature>
<evidence type="ECO:0000256" key="4">
    <source>
        <dbReference type="ARBA" id="ARBA00022692"/>
    </source>
</evidence>
<dbReference type="Proteomes" id="UP000085678">
    <property type="component" value="Unplaced"/>
</dbReference>
<dbReference type="InterPro" id="IPR007271">
    <property type="entry name" value="Nuc_sug_transpt"/>
</dbReference>
<evidence type="ECO:0000256" key="2">
    <source>
        <dbReference type="ARBA" id="ARBA00009976"/>
    </source>
</evidence>
<evidence type="ECO:0000256" key="1">
    <source>
        <dbReference type="ARBA" id="ARBA00004141"/>
    </source>
</evidence>
<comment type="similarity">
    <text evidence="2">Belongs to the nucleotide-sugar transporter family. SLC35A subfamily.</text>
</comment>
<evidence type="ECO:0000313" key="9">
    <source>
        <dbReference type="RefSeq" id="XP_013411669.1"/>
    </source>
</evidence>
<keyword evidence="5 7" id="KW-1133">Transmembrane helix</keyword>
<feature type="transmembrane region" description="Helical" evidence="7">
    <location>
        <begin position="245"/>
        <end position="268"/>
    </location>
</feature>
<accession>A0A1S3JNW0</accession>
<protein>
    <submittedName>
        <fullName evidence="9">Probable UDP-sugar transporter protein SLC35A4</fullName>
    </submittedName>
</protein>
<dbReference type="AlphaFoldDB" id="A0A1S3JNW0"/>
<feature type="transmembrane region" description="Helical" evidence="7">
    <location>
        <begin position="61"/>
        <end position="79"/>
    </location>
</feature>
<dbReference type="SUPFAM" id="SSF103481">
    <property type="entry name" value="Multidrug resistance efflux transporter EmrE"/>
    <property type="match status" value="1"/>
</dbReference>
<dbReference type="RefSeq" id="XP_013411669.1">
    <property type="nucleotide sequence ID" value="XM_013556215.1"/>
</dbReference>
<dbReference type="PANTHER" id="PTHR10231">
    <property type="entry name" value="NUCLEOTIDE-SUGAR TRANSMEMBRANE TRANSPORTER"/>
    <property type="match status" value="1"/>
</dbReference>
<evidence type="ECO:0000256" key="5">
    <source>
        <dbReference type="ARBA" id="ARBA00022989"/>
    </source>
</evidence>
<evidence type="ECO:0000256" key="7">
    <source>
        <dbReference type="SAM" id="Phobius"/>
    </source>
</evidence>
<dbReference type="GeneID" id="106174594"/>
<sequence length="324" mass="35902">MDSSGATHSRRPLSMEREKVGSGSAILYCGAFLLSAVGKLYTLYAMKYYNNNIYPLPATTLVAWAEVLKLITMVTIMLLQGNLFQTRFSVYFALPAVLYGSTNNINVYALHYTSPPVWAVLIQMRLIFAALTYRWIFKRSITKIQWLALVLLIGGIVVTKSTGDTLKGNYIHPAAIALAAIKSLLCVAAAILTEFLFKNDHRSFIEQQMQLYFFGAVVTSCFSAVELRTSSTSWPLFHASTHGTAVVFLLVLYLLFSVITGCVVAIVIKKLDNIVKLYVGVLSILITTFISSVFFSGVFKISAQFVVGFLLVCEAIFLYEKPSL</sequence>
<evidence type="ECO:0000313" key="8">
    <source>
        <dbReference type="Proteomes" id="UP000085678"/>
    </source>
</evidence>
<proteinExistence type="inferred from homology"/>
<feature type="transmembrane region" description="Helical" evidence="7">
    <location>
        <begin position="117"/>
        <end position="137"/>
    </location>
</feature>
<dbReference type="OMA" id="YHLSATC"/>
<dbReference type="GO" id="GO:0015165">
    <property type="term" value="F:pyrimidine nucleotide-sugar transmembrane transporter activity"/>
    <property type="evidence" value="ECO:0007669"/>
    <property type="project" value="InterPro"/>
</dbReference>
<reference evidence="9" key="1">
    <citation type="submission" date="2025-08" db="UniProtKB">
        <authorList>
            <consortium name="RefSeq"/>
        </authorList>
    </citation>
    <scope>IDENTIFICATION</scope>
    <source>
        <tissue evidence="9">Gonads</tissue>
    </source>
</reference>
<keyword evidence="8" id="KW-1185">Reference proteome</keyword>
<feature type="transmembrane region" description="Helical" evidence="7">
    <location>
        <begin position="144"/>
        <end position="162"/>
    </location>
</feature>
<feature type="transmembrane region" description="Helical" evidence="7">
    <location>
        <begin position="275"/>
        <end position="295"/>
    </location>
</feature>
<feature type="transmembrane region" description="Helical" evidence="7">
    <location>
        <begin position="20"/>
        <end position="41"/>
    </location>
</feature>
<feature type="transmembrane region" description="Helical" evidence="7">
    <location>
        <begin position="174"/>
        <end position="197"/>
    </location>
</feature>
<dbReference type="OrthoDB" id="419167at2759"/>
<keyword evidence="3" id="KW-0813">Transport</keyword>
<dbReference type="KEGG" id="lak:106174594"/>
<keyword evidence="3" id="KW-0762">Sugar transport</keyword>
<dbReference type="GO" id="GO:0000139">
    <property type="term" value="C:Golgi membrane"/>
    <property type="evidence" value="ECO:0007669"/>
    <property type="project" value="InterPro"/>
</dbReference>
<keyword evidence="4 7" id="KW-0812">Transmembrane</keyword>
<gene>
    <name evidence="9" type="primary">LOC106174594</name>
</gene>
<feature type="transmembrane region" description="Helical" evidence="7">
    <location>
        <begin position="91"/>
        <end position="111"/>
    </location>
</feature>